<name>A0A3B0CH45_9FLAO</name>
<dbReference type="OrthoDB" id="129437at2"/>
<protein>
    <recommendedName>
        <fullName evidence="3">TfoX N-terminal domain-containing protein</fullName>
    </recommendedName>
</protein>
<dbReference type="RefSeq" id="WP_120709617.1">
    <property type="nucleotide sequence ID" value="NZ_RBCJ01000001.1"/>
</dbReference>
<comment type="caution">
    <text evidence="1">The sequence shown here is derived from an EMBL/GenBank/DDBJ whole genome shotgun (WGS) entry which is preliminary data.</text>
</comment>
<accession>A0A3B0CH45</accession>
<gene>
    <name evidence="1" type="ORF">D7Z94_00805</name>
</gene>
<proteinExistence type="predicted"/>
<organism evidence="1 2">
    <name type="scientific">Ulvibacterium marinum</name>
    <dbReference type="NCBI Taxonomy" id="2419782"/>
    <lineage>
        <taxon>Bacteria</taxon>
        <taxon>Pseudomonadati</taxon>
        <taxon>Bacteroidota</taxon>
        <taxon>Flavobacteriia</taxon>
        <taxon>Flavobacteriales</taxon>
        <taxon>Flavobacteriaceae</taxon>
        <taxon>Ulvibacterium</taxon>
    </lineage>
</organism>
<dbReference type="Proteomes" id="UP000276603">
    <property type="component" value="Unassembled WGS sequence"/>
</dbReference>
<evidence type="ECO:0000313" key="2">
    <source>
        <dbReference type="Proteomes" id="UP000276603"/>
    </source>
</evidence>
<evidence type="ECO:0000313" key="1">
    <source>
        <dbReference type="EMBL" id="RKN82426.1"/>
    </source>
</evidence>
<dbReference type="EMBL" id="RBCJ01000001">
    <property type="protein sequence ID" value="RKN82426.1"/>
    <property type="molecule type" value="Genomic_DNA"/>
</dbReference>
<dbReference type="AlphaFoldDB" id="A0A3B0CH45"/>
<evidence type="ECO:0008006" key="3">
    <source>
        <dbReference type="Google" id="ProtNLM"/>
    </source>
</evidence>
<reference evidence="1 2" key="1">
    <citation type="submission" date="2018-10" db="EMBL/GenBank/DDBJ databases">
        <title>Ulvibacterium marinum gen. nov., sp. nov., a novel marine bacterium of the family Flavobacteriaceae, isolated from a culture of the green alga Ulva prolifera.</title>
        <authorList>
            <person name="Zhang Z."/>
        </authorList>
    </citation>
    <scope>NUCLEOTIDE SEQUENCE [LARGE SCALE GENOMIC DNA]</scope>
    <source>
        <strain evidence="1 2">CCMM003</strain>
    </source>
</reference>
<sequence>MSKISKETWHERLKLYDALIAKCPRFERKGKTMPYTSANGHMFSLLNKAGEIGIRFSKDVQEKYMAELNTTIYKSYGAVMRGYILIPEIILKDPDQVAAFLDESYDYVMSLEPGTSKKK</sequence>
<keyword evidence="2" id="KW-1185">Reference proteome</keyword>